<evidence type="ECO:0000256" key="7">
    <source>
        <dbReference type="ARBA" id="ARBA00023211"/>
    </source>
</evidence>
<dbReference type="Gene3D" id="3.40.1450.10">
    <property type="entry name" value="BPG-independent phosphoglycerate mutase, domain B"/>
    <property type="match status" value="1"/>
</dbReference>
<dbReference type="GO" id="GO:0006007">
    <property type="term" value="P:glucose catabolic process"/>
    <property type="evidence" value="ECO:0007669"/>
    <property type="project" value="InterPro"/>
</dbReference>
<evidence type="ECO:0000256" key="6">
    <source>
        <dbReference type="ARBA" id="ARBA00023152"/>
    </source>
</evidence>
<dbReference type="Pfam" id="PF06415">
    <property type="entry name" value="iPGM_N"/>
    <property type="match status" value="1"/>
</dbReference>
<dbReference type="GO" id="GO:0005829">
    <property type="term" value="C:cytosol"/>
    <property type="evidence" value="ECO:0007669"/>
    <property type="project" value="TreeGrafter"/>
</dbReference>
<dbReference type="InterPro" id="IPR006124">
    <property type="entry name" value="Metalloenzyme"/>
</dbReference>
<dbReference type="GO" id="GO:0030145">
    <property type="term" value="F:manganese ion binding"/>
    <property type="evidence" value="ECO:0007669"/>
    <property type="project" value="UniProtKB-UniRule"/>
</dbReference>
<dbReference type="NCBIfam" id="TIGR01307">
    <property type="entry name" value="pgm_bpd_ind"/>
    <property type="match status" value="1"/>
</dbReference>
<evidence type="ECO:0000256" key="11">
    <source>
        <dbReference type="PIRSR" id="PIRSR001492-1"/>
    </source>
</evidence>
<comment type="caution">
    <text evidence="16">The sequence shown here is derived from an EMBL/GenBank/DDBJ whole genome shotgun (WGS) entry which is preliminary data.</text>
</comment>
<comment type="similarity">
    <text evidence="4 9">Belongs to the BPG-independent phosphoglycerate mutase family.</text>
</comment>
<comment type="catalytic activity">
    <reaction evidence="1 9">
        <text>(2R)-2-phosphoglycerate = (2R)-3-phosphoglycerate</text>
        <dbReference type="Rhea" id="RHEA:15901"/>
        <dbReference type="ChEBI" id="CHEBI:58272"/>
        <dbReference type="ChEBI" id="CHEBI:58289"/>
        <dbReference type="EC" id="5.4.2.12"/>
    </reaction>
</comment>
<feature type="binding site" evidence="9 12">
    <location>
        <begin position="159"/>
        <end position="160"/>
    </location>
    <ligand>
        <name>substrate</name>
    </ligand>
</feature>
<accession>A0A0G0M7K1</accession>
<feature type="active site" description="Phosphoserine intermediate" evidence="9 11">
    <location>
        <position position="67"/>
    </location>
</feature>
<feature type="binding site" evidence="9 13">
    <location>
        <position position="413"/>
    </location>
    <ligand>
        <name>Mn(2+)</name>
        <dbReference type="ChEBI" id="CHEBI:29035"/>
        <label>1</label>
    </ligand>
</feature>
<proteinExistence type="inferred from homology"/>
<dbReference type="AlphaFoldDB" id="A0A0G0M7K1"/>
<dbReference type="HAMAP" id="MF_01038">
    <property type="entry name" value="GpmI"/>
    <property type="match status" value="1"/>
</dbReference>
<feature type="binding site" evidence="9 13">
    <location>
        <position position="417"/>
    </location>
    <ligand>
        <name>Mn(2+)</name>
        <dbReference type="ChEBI" id="CHEBI:29035"/>
        <label>1</label>
    </ligand>
</feature>
<comment type="pathway">
    <text evidence="3 9">Carbohydrate degradation; glycolysis; pyruvate from D-glyceraldehyde 3-phosphate: step 3/5.</text>
</comment>
<evidence type="ECO:0000259" key="14">
    <source>
        <dbReference type="Pfam" id="PF01676"/>
    </source>
</evidence>
<dbReference type="Proteomes" id="UP000034022">
    <property type="component" value="Unassembled WGS sequence"/>
</dbReference>
<dbReference type="PATRIC" id="fig|1618638.3.peg.1154"/>
<name>A0A0G0M7K1_9BACT</name>
<feature type="binding site" evidence="9 12">
    <location>
        <position position="342"/>
    </location>
    <ligand>
        <name>substrate</name>
    </ligand>
</feature>
<evidence type="ECO:0000256" key="13">
    <source>
        <dbReference type="PIRSR" id="PIRSR001492-3"/>
    </source>
</evidence>
<keyword evidence="7 9" id="KW-0464">Manganese</keyword>
<feature type="binding site" evidence="9 13">
    <location>
        <position position="17"/>
    </location>
    <ligand>
        <name>Mn(2+)</name>
        <dbReference type="ChEBI" id="CHEBI:29035"/>
        <label>2</label>
    </ligand>
</feature>
<dbReference type="PANTHER" id="PTHR31637:SF0">
    <property type="entry name" value="2,3-BISPHOSPHOGLYCERATE-INDEPENDENT PHOSPHOGLYCERATE MUTASE"/>
    <property type="match status" value="1"/>
</dbReference>
<dbReference type="PANTHER" id="PTHR31637">
    <property type="entry name" value="2,3-BISPHOSPHOGLYCERATE-INDEPENDENT PHOSPHOGLYCERATE MUTASE"/>
    <property type="match status" value="1"/>
</dbReference>
<dbReference type="FunFam" id="3.40.1450.10:FF:000002">
    <property type="entry name" value="2,3-bisphosphoglycerate-independent phosphoglycerate mutase"/>
    <property type="match status" value="1"/>
</dbReference>
<dbReference type="EMBL" id="LBUU01000011">
    <property type="protein sequence ID" value="KKQ69654.1"/>
    <property type="molecule type" value="Genomic_DNA"/>
</dbReference>
<sequence>MSTPNKTTPPLILIILDGWGITEANVGNAITLAKTPTMDSLLKKYPNTKLYAHGKYAGLPEDQVGNSEAGHMNIGAGRLIEQDSVKVSSGIKDGTFFKNSAFLGAIRHTRKMKSKMHIMGMLSNGQSPHSDPKHLIALMNLMKKNRVEKVYLHLFTDGRDSPKYASLQLVDDMQKHFFNNEKIATVMGRFYAMDRKKKWERTEKAYNALVLNKGKFADSAQSAITESYNRGETDEYIEPYIISDDNGRESRIDNGDSVIFFNLRSDRSRQLAKVFVQNNFSEMNPNSFVRGKQLEHVYFVAMTDFGPDLDEILTAFPGLDLKSTLPMCLAPLRQLYIAETEKYAHVTYFFNGGYSGKVDDEVQYMIDSPDVKSYDETPAMSSDALTKKVISNLGQKPGEHKFDFTLLNFAAPDMVGHTGNLQAAIQCCEAVDSSVAKIVDAYLTVGGTVVITADHGNIEEMINLKTGEIYTEHTTNQVPFVIVDKGILNKKIQLKQNGILGDIAPTVLKLLDIEKPKEMSGKSLF</sequence>
<dbReference type="InterPro" id="IPR011258">
    <property type="entry name" value="BPG-indep_PGM_N"/>
</dbReference>
<dbReference type="InterPro" id="IPR017850">
    <property type="entry name" value="Alkaline_phosphatase_core_sf"/>
</dbReference>
<feature type="binding site" evidence="9 12">
    <location>
        <begin position="264"/>
        <end position="267"/>
    </location>
    <ligand>
        <name>substrate</name>
    </ligand>
</feature>
<dbReference type="EC" id="5.4.2.12" evidence="9 10"/>
<evidence type="ECO:0000313" key="17">
    <source>
        <dbReference type="Proteomes" id="UP000034022"/>
    </source>
</evidence>
<dbReference type="SUPFAM" id="SSF64158">
    <property type="entry name" value="2,3-Bisphosphoglycerate-independent phosphoglycerate mutase, substrate-binding domain"/>
    <property type="match status" value="1"/>
</dbReference>
<dbReference type="Gene3D" id="3.40.720.10">
    <property type="entry name" value="Alkaline Phosphatase, subunit A"/>
    <property type="match status" value="1"/>
</dbReference>
<keyword evidence="6 9" id="KW-0324">Glycolysis</keyword>
<dbReference type="CDD" id="cd16010">
    <property type="entry name" value="iPGM"/>
    <property type="match status" value="1"/>
</dbReference>
<evidence type="ECO:0000259" key="15">
    <source>
        <dbReference type="Pfam" id="PF06415"/>
    </source>
</evidence>
<comment type="function">
    <text evidence="2 9">Catalyzes the interconversion of 2-phosphoglycerate and 3-phosphoglycerate.</text>
</comment>
<evidence type="ECO:0000256" key="10">
    <source>
        <dbReference type="NCBIfam" id="TIGR01307"/>
    </source>
</evidence>
<feature type="binding site" evidence="9 13">
    <location>
        <position position="454"/>
    </location>
    <ligand>
        <name>Mn(2+)</name>
        <dbReference type="ChEBI" id="CHEBI:29035"/>
        <label>2</label>
    </ligand>
</feature>
<dbReference type="GO" id="GO:0006096">
    <property type="term" value="P:glycolytic process"/>
    <property type="evidence" value="ECO:0007669"/>
    <property type="project" value="UniProtKB-UniRule"/>
</dbReference>
<evidence type="ECO:0000256" key="1">
    <source>
        <dbReference type="ARBA" id="ARBA00000370"/>
    </source>
</evidence>
<reference evidence="16 17" key="1">
    <citation type="journal article" date="2015" name="Nature">
        <title>rRNA introns, odd ribosomes, and small enigmatic genomes across a large radiation of phyla.</title>
        <authorList>
            <person name="Brown C.T."/>
            <person name="Hug L.A."/>
            <person name="Thomas B.C."/>
            <person name="Sharon I."/>
            <person name="Castelle C.J."/>
            <person name="Singh A."/>
            <person name="Wilkins M.J."/>
            <person name="Williams K.H."/>
            <person name="Banfield J.F."/>
        </authorList>
    </citation>
    <scope>NUCLEOTIDE SEQUENCE [LARGE SCALE GENOMIC DNA]</scope>
</reference>
<dbReference type="GO" id="GO:0004619">
    <property type="term" value="F:phosphoglycerate mutase activity"/>
    <property type="evidence" value="ECO:0007669"/>
    <property type="project" value="UniProtKB-UniRule"/>
</dbReference>
<feature type="binding site" evidence="9 13">
    <location>
        <position position="67"/>
    </location>
    <ligand>
        <name>Mn(2+)</name>
        <dbReference type="ChEBI" id="CHEBI:29035"/>
        <label>2</label>
    </ligand>
</feature>
<comment type="subunit">
    <text evidence="9">Monomer.</text>
</comment>
<evidence type="ECO:0000256" key="2">
    <source>
        <dbReference type="ARBA" id="ARBA00002315"/>
    </source>
</evidence>
<dbReference type="UniPathway" id="UPA00109">
    <property type="reaction ID" value="UER00186"/>
</dbReference>
<feature type="binding site" evidence="9 12">
    <location>
        <position position="189"/>
    </location>
    <ligand>
        <name>substrate</name>
    </ligand>
</feature>
<gene>
    <name evidence="9" type="primary">gpmI</name>
    <name evidence="16" type="ORF">US91_C0011G0024</name>
</gene>
<keyword evidence="5 9" id="KW-0479">Metal-binding</keyword>
<evidence type="ECO:0000256" key="4">
    <source>
        <dbReference type="ARBA" id="ARBA00008819"/>
    </source>
</evidence>
<feature type="binding site" evidence="9 12">
    <location>
        <position position="129"/>
    </location>
    <ligand>
        <name>substrate</name>
    </ligand>
</feature>
<protein>
    <recommendedName>
        <fullName evidence="9 10">2,3-bisphosphoglycerate-independent phosphoglycerate mutase</fullName>
        <shortName evidence="9">BPG-independent PGAM</shortName>
        <shortName evidence="9">Phosphoglyceromutase</shortName>
        <shortName evidence="9">iPGM</shortName>
        <ecNumber evidence="9 10">5.4.2.12</ecNumber>
    </recommendedName>
</protein>
<keyword evidence="8 9" id="KW-0413">Isomerase</keyword>
<feature type="domain" description="Metalloenzyme" evidence="14">
    <location>
        <begin position="11"/>
        <end position="514"/>
    </location>
</feature>
<comment type="cofactor">
    <cofactor evidence="9">
        <name>Mn(2+)</name>
        <dbReference type="ChEBI" id="CHEBI:29035"/>
    </cofactor>
    <text evidence="9">Binds 2 manganese ions per subunit.</text>
</comment>
<feature type="domain" description="BPG-independent PGAM N-terminal" evidence="15">
    <location>
        <begin position="88"/>
        <end position="305"/>
    </location>
</feature>
<evidence type="ECO:0000256" key="9">
    <source>
        <dbReference type="HAMAP-Rule" id="MF_01038"/>
    </source>
</evidence>
<dbReference type="Pfam" id="PF01676">
    <property type="entry name" value="Metalloenzyme"/>
    <property type="match status" value="1"/>
</dbReference>
<feature type="binding site" evidence="9 12">
    <location>
        <position position="195"/>
    </location>
    <ligand>
        <name>substrate</name>
    </ligand>
</feature>
<evidence type="ECO:0000256" key="12">
    <source>
        <dbReference type="PIRSR" id="PIRSR001492-2"/>
    </source>
</evidence>
<dbReference type="InterPro" id="IPR005995">
    <property type="entry name" value="Pgm_bpd_ind"/>
</dbReference>
<dbReference type="InterPro" id="IPR036646">
    <property type="entry name" value="PGAM_B_sf"/>
</dbReference>
<evidence type="ECO:0000256" key="3">
    <source>
        <dbReference type="ARBA" id="ARBA00004798"/>
    </source>
</evidence>
<dbReference type="SUPFAM" id="SSF53649">
    <property type="entry name" value="Alkaline phosphatase-like"/>
    <property type="match status" value="1"/>
</dbReference>
<feature type="binding site" evidence="9 13">
    <location>
        <position position="473"/>
    </location>
    <ligand>
        <name>Mn(2+)</name>
        <dbReference type="ChEBI" id="CHEBI:29035"/>
        <label>1</label>
    </ligand>
</feature>
<organism evidence="16 17">
    <name type="scientific">Candidatus Falkowbacteria bacterium GW2011_GWE1_38_31</name>
    <dbReference type="NCBI Taxonomy" id="1618638"/>
    <lineage>
        <taxon>Bacteria</taxon>
        <taxon>Candidatus Falkowiibacteriota</taxon>
    </lineage>
</organism>
<evidence type="ECO:0000256" key="5">
    <source>
        <dbReference type="ARBA" id="ARBA00022723"/>
    </source>
</evidence>
<evidence type="ECO:0000313" key="16">
    <source>
        <dbReference type="EMBL" id="KKQ69654.1"/>
    </source>
</evidence>
<evidence type="ECO:0000256" key="8">
    <source>
        <dbReference type="ARBA" id="ARBA00023235"/>
    </source>
</evidence>
<feature type="binding site" evidence="9 13">
    <location>
        <position position="455"/>
    </location>
    <ligand>
        <name>Mn(2+)</name>
        <dbReference type="ChEBI" id="CHEBI:29035"/>
        <label>2</label>
    </ligand>
</feature>
<dbReference type="PIRSF" id="PIRSF001492">
    <property type="entry name" value="IPGAM"/>
    <property type="match status" value="1"/>
</dbReference>